<evidence type="ECO:0000313" key="3">
    <source>
        <dbReference type="EMBL" id="GAA5159821.1"/>
    </source>
</evidence>
<dbReference type="EMBL" id="BAABLD010000002">
    <property type="protein sequence ID" value="GAA5159821.1"/>
    <property type="molecule type" value="Genomic_DNA"/>
</dbReference>
<dbReference type="CDD" id="cd24017">
    <property type="entry name" value="ASKHA_T2SSL_N"/>
    <property type="match status" value="1"/>
</dbReference>
<keyword evidence="1" id="KW-0812">Transmembrane</keyword>
<name>A0ABP9QCY9_9RHOO</name>
<dbReference type="Pfam" id="PF05134">
    <property type="entry name" value="T2SSL"/>
    <property type="match status" value="1"/>
</dbReference>
<dbReference type="InterPro" id="IPR024230">
    <property type="entry name" value="GspL_cyto_dom"/>
</dbReference>
<dbReference type="RefSeq" id="WP_345531429.1">
    <property type="nucleotide sequence ID" value="NZ_BAABLD010000002.1"/>
</dbReference>
<dbReference type="NCBIfam" id="TIGR01709">
    <property type="entry name" value="typeII_sec_gspL"/>
    <property type="match status" value="1"/>
</dbReference>
<dbReference type="SUPFAM" id="SSF53067">
    <property type="entry name" value="Actin-like ATPase domain"/>
    <property type="match status" value="1"/>
</dbReference>
<comment type="caution">
    <text evidence="3">The sequence shown here is derived from an EMBL/GenBank/DDBJ whole genome shotgun (WGS) entry which is preliminary data.</text>
</comment>
<keyword evidence="1" id="KW-0472">Membrane</keyword>
<feature type="transmembrane region" description="Helical" evidence="1">
    <location>
        <begin position="251"/>
        <end position="272"/>
    </location>
</feature>
<evidence type="ECO:0000259" key="2">
    <source>
        <dbReference type="Pfam" id="PF05134"/>
    </source>
</evidence>
<dbReference type="InterPro" id="IPR043129">
    <property type="entry name" value="ATPase_NBD"/>
</dbReference>
<dbReference type="Gene3D" id="3.30.420.380">
    <property type="match status" value="1"/>
</dbReference>
<dbReference type="Proteomes" id="UP001500547">
    <property type="component" value="Unassembled WGS sequence"/>
</dbReference>
<evidence type="ECO:0000256" key="1">
    <source>
        <dbReference type="SAM" id="Phobius"/>
    </source>
</evidence>
<reference evidence="4" key="1">
    <citation type="journal article" date="2019" name="Int. J. Syst. Evol. Microbiol.">
        <title>The Global Catalogue of Microorganisms (GCM) 10K type strain sequencing project: providing services to taxonomists for standard genome sequencing and annotation.</title>
        <authorList>
            <consortium name="The Broad Institute Genomics Platform"/>
            <consortium name="The Broad Institute Genome Sequencing Center for Infectious Disease"/>
            <person name="Wu L."/>
            <person name="Ma J."/>
        </authorList>
    </citation>
    <scope>NUCLEOTIDE SEQUENCE [LARGE SCALE GENOMIC DNA]</scope>
    <source>
        <strain evidence="4">JCM 18715</strain>
    </source>
</reference>
<evidence type="ECO:0000313" key="4">
    <source>
        <dbReference type="Proteomes" id="UP001500547"/>
    </source>
</evidence>
<accession>A0ABP9QCY9</accession>
<proteinExistence type="predicted"/>
<keyword evidence="1" id="KW-1133">Transmembrane helix</keyword>
<gene>
    <name evidence="3" type="ORF">GCM10025770_06770</name>
</gene>
<keyword evidence="4" id="KW-1185">Reference proteome</keyword>
<sequence>MTILRVLLSDSWPDQADAAWVVLDKGQVTASGNSGPGNWPKTDRTEAMLAGSQVGWAVADVPQAKPREQLRALPFALEDQLMREPDSQHFTPLSREGTRWPVLIISRERMRRLIAQFTALGRPLDAIWSALACLPVTEDSWTLAADGTHWLLRCATLNAYVDDAPRAAGELPAVIETLFAQAQSSGTMPARLTSLGLPHNALAPLARFGTGFAPEATWDWYLVPPEQPNLLHGEFLPEHARGKFLRSLRPAIYLIIGVLLLDLLIGVGSAMLRQRDLNDVRKRLNQIAQTQLPGRALQDPVVQLHRELQTQRQRHGYLAEDDALALLSELAVALGSDATGAIQAVHYESGALVVTLGKPLDMSALQARLDTRGIAASVRGGTTISLQRKPA</sequence>
<protein>
    <recommendedName>
        <fullName evidence="2">GspL cytoplasmic actin-ATPase-like domain-containing protein</fullName>
    </recommendedName>
</protein>
<feature type="domain" description="GspL cytoplasmic actin-ATPase-like" evidence="2">
    <location>
        <begin position="45"/>
        <end position="159"/>
    </location>
</feature>
<organism evidence="3 4">
    <name type="scientific">Viridibacterium curvum</name>
    <dbReference type="NCBI Taxonomy" id="1101404"/>
    <lineage>
        <taxon>Bacteria</taxon>
        <taxon>Pseudomonadati</taxon>
        <taxon>Pseudomonadota</taxon>
        <taxon>Betaproteobacteria</taxon>
        <taxon>Rhodocyclales</taxon>
        <taxon>Rhodocyclaceae</taxon>
        <taxon>Viridibacterium</taxon>
    </lineage>
</organism>
<dbReference type="InterPro" id="IPR007812">
    <property type="entry name" value="T2SS_protein-GspL"/>
</dbReference>